<dbReference type="InterPro" id="IPR003644">
    <property type="entry name" value="Calx_beta"/>
</dbReference>
<dbReference type="SUPFAM" id="SSF141072">
    <property type="entry name" value="CalX-like"/>
    <property type="match status" value="7"/>
</dbReference>
<dbReference type="AlphaFoldDB" id="A0AA35XJ34"/>
<gene>
    <name evidence="7" type="ORF">GBAR_LOCUS28872</name>
</gene>
<name>A0AA35XJ34_GEOBA</name>
<evidence type="ECO:0000256" key="1">
    <source>
        <dbReference type="ARBA" id="ARBA00022729"/>
    </source>
</evidence>
<dbReference type="EMBL" id="CASHTH010004036">
    <property type="protein sequence ID" value="CAI8052752.1"/>
    <property type="molecule type" value="Genomic_DNA"/>
</dbReference>
<protein>
    <recommendedName>
        <fullName evidence="6">Calx-beta domain-containing protein</fullName>
    </recommendedName>
</protein>
<keyword evidence="3" id="KW-0106">Calcium</keyword>
<keyword evidence="4" id="KW-0406">Ion transport</keyword>
<reference evidence="7" key="1">
    <citation type="submission" date="2023-03" db="EMBL/GenBank/DDBJ databases">
        <authorList>
            <person name="Steffen K."/>
            <person name="Cardenas P."/>
        </authorList>
    </citation>
    <scope>NUCLEOTIDE SEQUENCE</scope>
</reference>
<dbReference type="Pfam" id="PF03160">
    <property type="entry name" value="Calx-beta"/>
    <property type="match status" value="7"/>
</dbReference>
<keyword evidence="8" id="KW-1185">Reference proteome</keyword>
<evidence type="ECO:0000256" key="4">
    <source>
        <dbReference type="ARBA" id="ARBA00023065"/>
    </source>
</evidence>
<comment type="caution">
    <text evidence="7">The sequence shown here is derived from an EMBL/GenBank/DDBJ whole genome shotgun (WGS) entry which is preliminary data.</text>
</comment>
<dbReference type="GO" id="GO:0007154">
    <property type="term" value="P:cell communication"/>
    <property type="evidence" value="ECO:0007669"/>
    <property type="project" value="InterPro"/>
</dbReference>
<feature type="chain" id="PRO_5041404670" description="Calx-beta domain-containing protein" evidence="5">
    <location>
        <begin position="22"/>
        <end position="1223"/>
    </location>
</feature>
<feature type="domain" description="Calx-beta" evidence="6">
    <location>
        <begin position="1054"/>
        <end position="1154"/>
    </location>
</feature>
<accession>A0AA35XJ34</accession>
<evidence type="ECO:0000313" key="8">
    <source>
        <dbReference type="Proteomes" id="UP001174909"/>
    </source>
</evidence>
<dbReference type="InterPro" id="IPR038081">
    <property type="entry name" value="CalX-like_sf"/>
</dbReference>
<dbReference type="GO" id="GO:0030001">
    <property type="term" value="P:metal ion transport"/>
    <property type="evidence" value="ECO:0007669"/>
    <property type="project" value="TreeGrafter"/>
</dbReference>
<evidence type="ECO:0000256" key="5">
    <source>
        <dbReference type="SAM" id="SignalP"/>
    </source>
</evidence>
<keyword evidence="1 5" id="KW-0732">Signal</keyword>
<proteinExistence type="predicted"/>
<dbReference type="Gene3D" id="2.60.40.2030">
    <property type="match status" value="7"/>
</dbReference>
<dbReference type="PANTHER" id="PTHR11878:SF65">
    <property type="entry name" value="NA_CA-EXCHANGE PROTEIN, ISOFORM G"/>
    <property type="match status" value="1"/>
</dbReference>
<organism evidence="7 8">
    <name type="scientific">Geodia barretti</name>
    <name type="common">Barrett's horny sponge</name>
    <dbReference type="NCBI Taxonomy" id="519541"/>
    <lineage>
        <taxon>Eukaryota</taxon>
        <taxon>Metazoa</taxon>
        <taxon>Porifera</taxon>
        <taxon>Demospongiae</taxon>
        <taxon>Heteroscleromorpha</taxon>
        <taxon>Tetractinellida</taxon>
        <taxon>Astrophorina</taxon>
        <taxon>Geodiidae</taxon>
        <taxon>Geodia</taxon>
    </lineage>
</organism>
<feature type="domain" description="Calx-beta" evidence="6">
    <location>
        <begin position="936"/>
        <end position="1039"/>
    </location>
</feature>
<feature type="domain" description="Calx-beta" evidence="6">
    <location>
        <begin position="332"/>
        <end position="435"/>
    </location>
</feature>
<evidence type="ECO:0000313" key="7">
    <source>
        <dbReference type="EMBL" id="CAI8052752.1"/>
    </source>
</evidence>
<evidence type="ECO:0000256" key="2">
    <source>
        <dbReference type="ARBA" id="ARBA00022737"/>
    </source>
</evidence>
<feature type="signal peptide" evidence="5">
    <location>
        <begin position="1"/>
        <end position="21"/>
    </location>
</feature>
<dbReference type="PANTHER" id="PTHR11878">
    <property type="entry name" value="SODIUM/CALCIUM EXCHANGER"/>
    <property type="match status" value="1"/>
</dbReference>
<dbReference type="SMART" id="SM00237">
    <property type="entry name" value="Calx_beta"/>
    <property type="match status" value="5"/>
</dbReference>
<dbReference type="Proteomes" id="UP001174909">
    <property type="component" value="Unassembled WGS sequence"/>
</dbReference>
<keyword evidence="4" id="KW-0813">Transport</keyword>
<feature type="domain" description="Calx-beta" evidence="6">
    <location>
        <begin position="693"/>
        <end position="792"/>
    </location>
</feature>
<keyword evidence="2" id="KW-0677">Repeat</keyword>
<evidence type="ECO:0000256" key="3">
    <source>
        <dbReference type="ARBA" id="ARBA00022837"/>
    </source>
</evidence>
<feature type="non-terminal residue" evidence="7">
    <location>
        <position position="1223"/>
    </location>
</feature>
<dbReference type="GO" id="GO:0016020">
    <property type="term" value="C:membrane"/>
    <property type="evidence" value="ECO:0007669"/>
    <property type="project" value="InterPro"/>
</dbReference>
<sequence>MSLTLWIHATALCTFLQQGSAQTGTVPCFTGLGCASGSVGEQVSVLACCSLPDTISFRPNVGNESCFTCYDPFVVAFVDTMYTIDESMGSVSVCVNLTQPQIDILDETVNVFVMDNSSSVYIPADAPLATPDPPDLLSQYAMIEGSDYAQQTSAVNVIDDTLITELMRIVCYSQPIYDDLRLELDEFVGLRLGVKDNELTTVLTTVQPMYDQTSILIVDNDMAVVGLEQTFFRVEENVGLIQICVNVLFPGINCPIAFPFEVLLSTADGTAVQAMDYQPLDVTLMFEACETRRCVDAEIIDDTVEEPDEVFTYTLRRTPDLDPRIELNPVDGQVEIGDDDRAVVGLEQTFFRVEENVGLIQICVNVSFPEINCPIAFPFEVLLSTADGTAVQAMDYQPLDVTLTFQACETRICVDVEIIDDTVDEPDEVLPYSLTRTPDLDPRIELNPVDGQVEIGDDDNAVQTGFRTPGDGCITEGVLQEICLTTVGSPAVDTVLTVSVTYDTAGSEDFDLITSQVTITETKTEPCVSYQAIADRLGLEGVENLTLSLSGPPNVQLTTASLHICIQDSDVVTFEFFTGEAEGDESELEINANITRSVATAEEVSFTLTPTEYDASFGFPIPTFDPRSPNLATPGADYVPDVIQFTVPPGDGPTVIAVPIIDDVIAEDSNQYFIGVLGFSGNPTGAVLGRDAILLGIQDNDQATIRFQFLLSVVDEQDVDFTHNLLVTRDVDSEQNYSIALRGSPNTAEDDDFFVSDDTFYFPPDVSSINVSVTIRGDTRIELAETFDVRLRQRGGPNFVVDPLTRNIIVEIRDNDGDYIYVPAQSTYTVPEGEQREVSFVLDNPPPDGVFEFDYNVVLSTADGSATGGSDYMSIVDEVIAASTMPNGVVSMNVSVFSDDRVELEETFSVVGRVMESSQIAYGIGKEFPVVFQSPLDVSIINENVVSLRFADVAVTVTEGGSLLVCLEPVDTDVLDAEFTVQLSLLSGSATGGVDYVSEDLTVTIGPTGSGSPDTLVCINIDTATDTDIEGDESLTVIGTVTNNADLTEFPDGNMVSITIQDASVELGVEQIAYEVSEADGSLEVCAVVNNGTVVNPVTISVSLSPVSATEGDEYVLEDEVVTLDAGSSVGCATIRIVSDDLIEGPEDFIVQITTDDAFAVISNDLALVTITGEIAMVGFDQTMYAVMEGLNPTVDVCFTVRNGRVANSLTVPISVLPTSTAT</sequence>
<dbReference type="InterPro" id="IPR051171">
    <property type="entry name" value="CaCA"/>
</dbReference>
<feature type="domain" description="Calx-beta" evidence="6">
    <location>
        <begin position="213"/>
        <end position="316"/>
    </location>
</feature>
<evidence type="ECO:0000259" key="6">
    <source>
        <dbReference type="SMART" id="SM00237"/>
    </source>
</evidence>